<feature type="domain" description="Glycosyl transferase family 1" evidence="3">
    <location>
        <begin position="212"/>
        <end position="384"/>
    </location>
</feature>
<evidence type="ECO:0000313" key="6">
    <source>
        <dbReference type="Proteomes" id="UP001162800"/>
    </source>
</evidence>
<dbReference type="PANTHER" id="PTHR12526:SF510">
    <property type="entry name" value="D-INOSITOL 3-PHOSPHATE GLYCOSYLTRANSFERASE"/>
    <property type="match status" value="1"/>
</dbReference>
<sequence length="427" mass="47702">MQKPLIVFVGAVYPSQYSLLCSHLRATGLADSWFMTTPGHKASHEKDCDHLLSFQPDGKIVGPQSYYYSSKVERSARICRGVLKALRDFEKAQGRPIDIVVAHSLWGAPNWLYEELDAAIVSYIEFPSYRAHGNDALYPPDEAQRLADRNTEMLHFHQVLCSDLTIVPSAHARSMFPPLLQERIAVQFEGFDIQPPLRGTAAAQDPDRPFTIAFSARDLSSAKGFETYMRLVDRMVREGHAGNTRFLAIGDPTAATYGYEQQWVERRYGGKVASFRDHLLQVYPGAQVVEFPGRLPYAEFSEMLAGVDLFLYPLRYGVANWGLMEILARGGCVIGSNWGFTPELVQNDVNGLLLPDNDDAWIEAIQALRADPVRRARYSQAAQETGRQFHISKVAPRFMALFQRALAHRRAPLAVAAPGGPRPLAPI</sequence>
<dbReference type="PANTHER" id="PTHR12526">
    <property type="entry name" value="GLYCOSYLTRANSFERASE"/>
    <property type="match status" value="1"/>
</dbReference>
<organism evidence="5 6">
    <name type="scientific">Comamonas endophytica</name>
    <dbReference type="NCBI Taxonomy" id="2949090"/>
    <lineage>
        <taxon>Bacteria</taxon>
        <taxon>Pseudomonadati</taxon>
        <taxon>Pseudomonadota</taxon>
        <taxon>Betaproteobacteria</taxon>
        <taxon>Burkholderiales</taxon>
        <taxon>Comamonadaceae</taxon>
        <taxon>Comamonas</taxon>
    </lineage>
</organism>
<dbReference type="EC" id="2.4.-.-" evidence="5"/>
<dbReference type="Pfam" id="PF12000">
    <property type="entry name" value="Glyco_trans_4_3"/>
    <property type="match status" value="1"/>
</dbReference>
<keyword evidence="6" id="KW-1185">Reference proteome</keyword>
<name>A0ABY6GAH6_9BURK</name>
<keyword evidence="2 5" id="KW-0808">Transferase</keyword>
<dbReference type="RefSeq" id="WP_231042630.1">
    <property type="nucleotide sequence ID" value="NZ_CP106881.1"/>
</dbReference>
<evidence type="ECO:0000256" key="1">
    <source>
        <dbReference type="ARBA" id="ARBA00022676"/>
    </source>
</evidence>
<gene>
    <name evidence="5" type="ORF">M9799_01380</name>
</gene>
<dbReference type="GO" id="GO:0016757">
    <property type="term" value="F:glycosyltransferase activity"/>
    <property type="evidence" value="ECO:0007669"/>
    <property type="project" value="UniProtKB-KW"/>
</dbReference>
<accession>A0ABY6GAH6</accession>
<keyword evidence="1 5" id="KW-0328">Glycosyltransferase</keyword>
<dbReference type="EMBL" id="CP106881">
    <property type="protein sequence ID" value="UYG51933.1"/>
    <property type="molecule type" value="Genomic_DNA"/>
</dbReference>
<dbReference type="Proteomes" id="UP001162800">
    <property type="component" value="Chromosome"/>
</dbReference>
<evidence type="ECO:0000259" key="4">
    <source>
        <dbReference type="Pfam" id="PF12000"/>
    </source>
</evidence>
<dbReference type="InterPro" id="IPR001296">
    <property type="entry name" value="Glyco_trans_1"/>
</dbReference>
<dbReference type="SUPFAM" id="SSF53756">
    <property type="entry name" value="UDP-Glycosyltransferase/glycogen phosphorylase"/>
    <property type="match status" value="1"/>
</dbReference>
<protein>
    <submittedName>
        <fullName evidence="5">Glycosyltransferase</fullName>
        <ecNumber evidence="5">2.4.-.-</ecNumber>
    </submittedName>
</protein>
<feature type="domain" description="Glycosyl transferase family 4" evidence="4">
    <location>
        <begin position="33"/>
        <end position="194"/>
    </location>
</feature>
<evidence type="ECO:0000256" key="2">
    <source>
        <dbReference type="ARBA" id="ARBA00022679"/>
    </source>
</evidence>
<dbReference type="Pfam" id="PF00534">
    <property type="entry name" value="Glycos_transf_1"/>
    <property type="match status" value="1"/>
</dbReference>
<evidence type="ECO:0000259" key="3">
    <source>
        <dbReference type="Pfam" id="PF00534"/>
    </source>
</evidence>
<proteinExistence type="predicted"/>
<dbReference type="Gene3D" id="3.40.50.2000">
    <property type="entry name" value="Glycogen Phosphorylase B"/>
    <property type="match status" value="1"/>
</dbReference>
<evidence type="ECO:0000313" key="5">
    <source>
        <dbReference type="EMBL" id="UYG51933.1"/>
    </source>
</evidence>
<dbReference type="InterPro" id="IPR022623">
    <property type="entry name" value="Glyco_trans_4"/>
</dbReference>
<reference evidence="5" key="1">
    <citation type="submission" date="2022-09" db="EMBL/GenBank/DDBJ databases">
        <title>The complete genome of Acidovorax sp. 5MLIR.</title>
        <authorList>
            <person name="Liu L."/>
            <person name="Yue J."/>
            <person name="Yang F."/>
            <person name="Yuan J."/>
            <person name="Li L."/>
        </authorList>
    </citation>
    <scope>NUCLEOTIDE SEQUENCE</scope>
    <source>
        <strain evidence="5">5MLIR</strain>
    </source>
</reference>